<dbReference type="AlphaFoldDB" id="A0A382VM14"/>
<protein>
    <recommendedName>
        <fullName evidence="2">PKD domain-containing protein</fullName>
    </recommendedName>
</protein>
<organism evidence="1">
    <name type="scientific">marine metagenome</name>
    <dbReference type="NCBI Taxonomy" id="408172"/>
    <lineage>
        <taxon>unclassified sequences</taxon>
        <taxon>metagenomes</taxon>
        <taxon>ecological metagenomes</taxon>
    </lineage>
</organism>
<sequence length="256" mass="28425">MLYGANFVGVFMRVQLFFVFLFAVSIAVLSNVSAEPEILMMDVNPENVDNQQDEEISFDGDCNICNEEELAYFYWNSSIAGVLNEGSSPTNINFVAVSSSFVTGDHNITLQVRDNNGTWSEITEEFTVLLYVAGRDDEEGITVNFAITPPSIHLGESARFEACQEMQPEPQPCVDDINPDLDFNWEIQWDGETNWSYLGNQEGFDYVDFQEGTHAVQLTITDNSNGESASDVSEISVWSPIPSAAISGPDQVIIKE</sequence>
<proteinExistence type="predicted"/>
<dbReference type="EMBL" id="UINC01152961">
    <property type="protein sequence ID" value="SVD47410.1"/>
    <property type="molecule type" value="Genomic_DNA"/>
</dbReference>
<evidence type="ECO:0000313" key="1">
    <source>
        <dbReference type="EMBL" id="SVD47410.1"/>
    </source>
</evidence>
<dbReference type="Gene3D" id="2.60.40.10">
    <property type="entry name" value="Immunoglobulins"/>
    <property type="match status" value="1"/>
</dbReference>
<name>A0A382VM14_9ZZZZ</name>
<gene>
    <name evidence="1" type="ORF">METZ01_LOCUS400264</name>
</gene>
<feature type="non-terminal residue" evidence="1">
    <location>
        <position position="256"/>
    </location>
</feature>
<reference evidence="1" key="1">
    <citation type="submission" date="2018-05" db="EMBL/GenBank/DDBJ databases">
        <authorList>
            <person name="Lanie J.A."/>
            <person name="Ng W.-L."/>
            <person name="Kazmierczak K.M."/>
            <person name="Andrzejewski T.M."/>
            <person name="Davidsen T.M."/>
            <person name="Wayne K.J."/>
            <person name="Tettelin H."/>
            <person name="Glass J.I."/>
            <person name="Rusch D."/>
            <person name="Podicherti R."/>
            <person name="Tsui H.-C.T."/>
            <person name="Winkler M.E."/>
        </authorList>
    </citation>
    <scope>NUCLEOTIDE SEQUENCE</scope>
</reference>
<dbReference type="InterPro" id="IPR013783">
    <property type="entry name" value="Ig-like_fold"/>
</dbReference>
<evidence type="ECO:0008006" key="2">
    <source>
        <dbReference type="Google" id="ProtNLM"/>
    </source>
</evidence>
<accession>A0A382VM14</accession>